<comment type="caution">
    <text evidence="3">The sequence shown here is derived from an EMBL/GenBank/DDBJ whole genome shotgun (WGS) entry which is preliminary data.</text>
</comment>
<keyword evidence="2" id="KW-0472">Membrane</keyword>
<dbReference type="STRING" id="106549.A0A540KEG4"/>
<keyword evidence="4" id="KW-1185">Reference proteome</keyword>
<feature type="region of interest" description="Disordered" evidence="1">
    <location>
        <begin position="98"/>
        <end position="119"/>
    </location>
</feature>
<feature type="transmembrane region" description="Helical" evidence="2">
    <location>
        <begin position="41"/>
        <end position="60"/>
    </location>
</feature>
<proteinExistence type="predicted"/>
<dbReference type="AlphaFoldDB" id="A0A540KEG4"/>
<reference evidence="3 4" key="1">
    <citation type="journal article" date="2019" name="G3 (Bethesda)">
        <title>Sequencing of a Wild Apple (Malus baccata) Genome Unravels the Differences Between Cultivated and Wild Apple Species Regarding Disease Resistance and Cold Tolerance.</title>
        <authorList>
            <person name="Chen X."/>
        </authorList>
    </citation>
    <scope>NUCLEOTIDE SEQUENCE [LARGE SCALE GENOMIC DNA]</scope>
    <source>
        <strain evidence="4">cv. Shandingzi</strain>
        <tissue evidence="3">Leaves</tissue>
    </source>
</reference>
<keyword evidence="2" id="KW-1133">Transmembrane helix</keyword>
<dbReference type="PANTHER" id="PTHR34943">
    <property type="match status" value="1"/>
</dbReference>
<gene>
    <name evidence="3" type="ORF">C1H46_041855</name>
</gene>
<keyword evidence="2" id="KW-0812">Transmembrane</keyword>
<sequence>MDSKMPYPTSSRPCFPAHHYGSDTRYRGPKPKRNWVSSNDAAARSLPIYAGGAFLLVVLFNRTVSDIALVADVSSQLSLTVHLEQILRSCLLGNSIRKREEAEVNPSTDDTFRRRHQRP</sequence>
<name>A0A540KEG4_MALBA</name>
<dbReference type="InterPro" id="IPR044705">
    <property type="entry name" value="CCB4"/>
</dbReference>
<evidence type="ECO:0000256" key="2">
    <source>
        <dbReference type="SAM" id="Phobius"/>
    </source>
</evidence>
<evidence type="ECO:0000313" key="3">
    <source>
        <dbReference type="EMBL" id="TQD72614.1"/>
    </source>
</evidence>
<dbReference type="EMBL" id="VIEB01001382">
    <property type="protein sequence ID" value="TQD72614.1"/>
    <property type="molecule type" value="Genomic_DNA"/>
</dbReference>
<evidence type="ECO:0000256" key="1">
    <source>
        <dbReference type="SAM" id="MobiDB-lite"/>
    </source>
</evidence>
<protein>
    <submittedName>
        <fullName evidence="3">Uncharacterized protein</fullName>
    </submittedName>
</protein>
<dbReference type="GO" id="GO:0009507">
    <property type="term" value="C:chloroplast"/>
    <property type="evidence" value="ECO:0007669"/>
    <property type="project" value="TreeGrafter"/>
</dbReference>
<dbReference type="GO" id="GO:0010190">
    <property type="term" value="P:cytochrome b6f complex assembly"/>
    <property type="evidence" value="ECO:0007669"/>
    <property type="project" value="TreeGrafter"/>
</dbReference>
<dbReference type="PANTHER" id="PTHR34943:SF2">
    <property type="entry name" value="PROTEIN COFACTOR ASSEMBLY OF COMPLEX C SUBUNIT B CCB4, CHLOROPLASTIC"/>
    <property type="match status" value="1"/>
</dbReference>
<feature type="region of interest" description="Disordered" evidence="1">
    <location>
        <begin position="1"/>
        <end position="36"/>
    </location>
</feature>
<organism evidence="3 4">
    <name type="scientific">Malus baccata</name>
    <name type="common">Siberian crab apple</name>
    <name type="synonym">Pyrus baccata</name>
    <dbReference type="NCBI Taxonomy" id="106549"/>
    <lineage>
        <taxon>Eukaryota</taxon>
        <taxon>Viridiplantae</taxon>
        <taxon>Streptophyta</taxon>
        <taxon>Embryophyta</taxon>
        <taxon>Tracheophyta</taxon>
        <taxon>Spermatophyta</taxon>
        <taxon>Magnoliopsida</taxon>
        <taxon>eudicotyledons</taxon>
        <taxon>Gunneridae</taxon>
        <taxon>Pentapetalae</taxon>
        <taxon>rosids</taxon>
        <taxon>fabids</taxon>
        <taxon>Rosales</taxon>
        <taxon>Rosaceae</taxon>
        <taxon>Amygdaloideae</taxon>
        <taxon>Maleae</taxon>
        <taxon>Malus</taxon>
    </lineage>
</organism>
<dbReference type="Proteomes" id="UP000315295">
    <property type="component" value="Unassembled WGS sequence"/>
</dbReference>
<evidence type="ECO:0000313" key="4">
    <source>
        <dbReference type="Proteomes" id="UP000315295"/>
    </source>
</evidence>
<accession>A0A540KEG4</accession>